<evidence type="ECO:0000313" key="2">
    <source>
        <dbReference type="Proteomes" id="UP000606786"/>
    </source>
</evidence>
<dbReference type="AlphaFoldDB" id="A0A811UM75"/>
<evidence type="ECO:0000313" key="1">
    <source>
        <dbReference type="EMBL" id="CAD6998917.1"/>
    </source>
</evidence>
<comment type="caution">
    <text evidence="1">The sequence shown here is derived from an EMBL/GenBank/DDBJ whole genome shotgun (WGS) entry which is preliminary data.</text>
</comment>
<keyword evidence="2" id="KW-1185">Reference proteome</keyword>
<accession>A0A811UM75</accession>
<dbReference type="Proteomes" id="UP000606786">
    <property type="component" value="Unassembled WGS sequence"/>
</dbReference>
<name>A0A811UM75_CERCA</name>
<dbReference type="EMBL" id="CAJHJT010000012">
    <property type="protein sequence ID" value="CAD6998917.1"/>
    <property type="molecule type" value="Genomic_DNA"/>
</dbReference>
<gene>
    <name evidence="1" type="ORF">CCAP1982_LOCUS7464</name>
</gene>
<protein>
    <submittedName>
        <fullName evidence="1">(Mediterranean fruit fly) hypothetical protein</fullName>
    </submittedName>
</protein>
<sequence>MMKLLLLQPYGITSLTADLIALERAAIYERQLVTEIPETTTLLVTDKANIGVPLSTRDLEGRTFCTGASKFLQAIASLITPQLHMDLLSCLDQEFSSCTNFNNDFLFPDLCASAFSEFRILLYTVSGAAPDEI</sequence>
<reference evidence="1" key="1">
    <citation type="submission" date="2020-11" db="EMBL/GenBank/DDBJ databases">
        <authorList>
            <person name="Whitehead M."/>
        </authorList>
    </citation>
    <scope>NUCLEOTIDE SEQUENCE</scope>
    <source>
        <strain evidence="1">EGII</strain>
    </source>
</reference>
<proteinExistence type="predicted"/>
<organism evidence="1 2">
    <name type="scientific">Ceratitis capitata</name>
    <name type="common">Mediterranean fruit fly</name>
    <name type="synonym">Tephritis capitata</name>
    <dbReference type="NCBI Taxonomy" id="7213"/>
    <lineage>
        <taxon>Eukaryota</taxon>
        <taxon>Metazoa</taxon>
        <taxon>Ecdysozoa</taxon>
        <taxon>Arthropoda</taxon>
        <taxon>Hexapoda</taxon>
        <taxon>Insecta</taxon>
        <taxon>Pterygota</taxon>
        <taxon>Neoptera</taxon>
        <taxon>Endopterygota</taxon>
        <taxon>Diptera</taxon>
        <taxon>Brachycera</taxon>
        <taxon>Muscomorpha</taxon>
        <taxon>Tephritoidea</taxon>
        <taxon>Tephritidae</taxon>
        <taxon>Ceratitis</taxon>
        <taxon>Ceratitis</taxon>
    </lineage>
</organism>